<evidence type="ECO:0000313" key="3">
    <source>
        <dbReference type="Proteomes" id="UP001620461"/>
    </source>
</evidence>
<dbReference type="EMBL" id="JADIKJ010000009">
    <property type="protein sequence ID" value="MFK2900575.1"/>
    <property type="molecule type" value="Genomic_DNA"/>
</dbReference>
<dbReference type="InterPro" id="IPR003425">
    <property type="entry name" value="CCB3/YggT"/>
</dbReference>
<dbReference type="RefSeq" id="WP_404547034.1">
    <property type="nucleotide sequence ID" value="NZ_JADIKJ010000009.1"/>
</dbReference>
<feature type="transmembrane region" description="Helical" evidence="1">
    <location>
        <begin position="160"/>
        <end position="181"/>
    </location>
</feature>
<proteinExistence type="predicted"/>
<organism evidence="2 3">
    <name type="scientific">Dyella jejuensis</name>
    <dbReference type="NCBI Taxonomy" id="1432009"/>
    <lineage>
        <taxon>Bacteria</taxon>
        <taxon>Pseudomonadati</taxon>
        <taxon>Pseudomonadota</taxon>
        <taxon>Gammaproteobacteria</taxon>
        <taxon>Lysobacterales</taxon>
        <taxon>Rhodanobacteraceae</taxon>
        <taxon>Dyella</taxon>
    </lineage>
</organism>
<reference evidence="2 3" key="1">
    <citation type="submission" date="2020-10" db="EMBL/GenBank/DDBJ databases">
        <title>Phylogeny of dyella-like bacteria.</title>
        <authorList>
            <person name="Fu J."/>
        </authorList>
    </citation>
    <scope>NUCLEOTIDE SEQUENCE [LARGE SCALE GENOMIC DNA]</scope>
    <source>
        <strain evidence="2 3">JP1</strain>
    </source>
</reference>
<dbReference type="Proteomes" id="UP001620461">
    <property type="component" value="Unassembled WGS sequence"/>
</dbReference>
<protein>
    <submittedName>
        <fullName evidence="2">YggT family protein</fullName>
    </submittedName>
</protein>
<name>A0ABW8JLC0_9GAMM</name>
<accession>A0ABW8JLC0</accession>
<feature type="transmembrane region" description="Helical" evidence="1">
    <location>
        <begin position="108"/>
        <end position="126"/>
    </location>
</feature>
<evidence type="ECO:0000256" key="1">
    <source>
        <dbReference type="SAM" id="Phobius"/>
    </source>
</evidence>
<feature type="transmembrane region" description="Helical" evidence="1">
    <location>
        <begin position="65"/>
        <end position="88"/>
    </location>
</feature>
<keyword evidence="1" id="KW-0472">Membrane</keyword>
<keyword evidence="3" id="KW-1185">Reference proteome</keyword>
<keyword evidence="1" id="KW-0812">Transmembrane</keyword>
<gene>
    <name evidence="2" type="ORF">ISP15_09530</name>
</gene>
<keyword evidence="1" id="KW-1133">Transmembrane helix</keyword>
<feature type="transmembrane region" description="Helical" evidence="1">
    <location>
        <begin position="6"/>
        <end position="29"/>
    </location>
</feature>
<comment type="caution">
    <text evidence="2">The sequence shown here is derived from an EMBL/GenBank/DDBJ whole genome shotgun (WGS) entry which is preliminary data.</text>
</comment>
<evidence type="ECO:0000313" key="2">
    <source>
        <dbReference type="EMBL" id="MFK2900575.1"/>
    </source>
</evidence>
<dbReference type="Pfam" id="PF02325">
    <property type="entry name" value="CCB3_YggT"/>
    <property type="match status" value="2"/>
</dbReference>
<sequence>MPYVFNALSLLIQVVFSAIATLFLFRLLAEANRADFHNPLSQFIYRYTNPVLAPVRRLLPNWRRINLAALLMVWLALLIERVLIDLLAGAMPFLPGLLIESLADLLDFVLLFYIVVIFIWSLLSMLSADPHQPLVRLAGTIVQPVLRPLRGKLVAGNIDFSPTVVVIVLLLARILLVAPIFDIGARLAQGG</sequence>